<comment type="caution">
    <text evidence="1">The sequence shown here is derived from an EMBL/GenBank/DDBJ whole genome shotgun (WGS) entry which is preliminary data.</text>
</comment>
<evidence type="ECO:0000313" key="2">
    <source>
        <dbReference type="Proteomes" id="UP000237983"/>
    </source>
</evidence>
<dbReference type="Proteomes" id="UP000237983">
    <property type="component" value="Unassembled WGS sequence"/>
</dbReference>
<protein>
    <submittedName>
        <fullName evidence="1">Uncharacterized protein</fullName>
    </submittedName>
</protein>
<accession>A0A2T0VH71</accession>
<proteinExistence type="predicted"/>
<organism evidence="1 2">
    <name type="scientific">Glaciihabitans tibetensis</name>
    <dbReference type="NCBI Taxonomy" id="1266600"/>
    <lineage>
        <taxon>Bacteria</taxon>
        <taxon>Bacillati</taxon>
        <taxon>Actinomycetota</taxon>
        <taxon>Actinomycetes</taxon>
        <taxon>Micrococcales</taxon>
        <taxon>Microbacteriaceae</taxon>
        <taxon>Glaciihabitans</taxon>
    </lineage>
</organism>
<dbReference type="AlphaFoldDB" id="A0A2T0VH71"/>
<name>A0A2T0VH71_9MICO</name>
<dbReference type="EMBL" id="PVTL01000002">
    <property type="protein sequence ID" value="PRY69567.1"/>
    <property type="molecule type" value="Genomic_DNA"/>
</dbReference>
<keyword evidence="2" id="KW-1185">Reference proteome</keyword>
<gene>
    <name evidence="1" type="ORF">B0I08_102243</name>
</gene>
<reference evidence="1 2" key="1">
    <citation type="submission" date="2018-03" db="EMBL/GenBank/DDBJ databases">
        <title>Genomic Encyclopedia of Type Strains, Phase III (KMG-III): the genomes of soil and plant-associated and newly described type strains.</title>
        <authorList>
            <person name="Whitman W."/>
        </authorList>
    </citation>
    <scope>NUCLEOTIDE SEQUENCE [LARGE SCALE GENOMIC DNA]</scope>
    <source>
        <strain evidence="1 2">CGMCC 1.12484</strain>
    </source>
</reference>
<sequence length="198" mass="22093">MRGRIRRHNVGKLPPSGPIRFLSVERTVEEGLLIALTAVRMAVKNQIILGVLRNLDPYDAENYAEVARGQIALLVAENEGHASRFRTAMRAPVAPPALSEPDFGPAEAQRLETLEQVHTHLAVALRAVGEDDARIVELVESARQNAWDEIGDAWITRLTAQLPEPLDAGYARQRAGRLQEFVYIDLAGLVLDHERRRR</sequence>
<evidence type="ECO:0000313" key="1">
    <source>
        <dbReference type="EMBL" id="PRY69567.1"/>
    </source>
</evidence>